<dbReference type="EMBL" id="CP001575">
    <property type="protein sequence ID" value="ACO69041.1"/>
    <property type="molecule type" value="Genomic_DNA"/>
</dbReference>
<evidence type="ECO:0000256" key="1">
    <source>
        <dbReference type="ARBA" id="ARBA00008306"/>
    </source>
</evidence>
<dbReference type="Pfam" id="PF02582">
    <property type="entry name" value="DUF155"/>
    <property type="match status" value="1"/>
</dbReference>
<feature type="domain" description="DUF155" evidence="2">
    <location>
        <begin position="6"/>
        <end position="175"/>
    </location>
</feature>
<dbReference type="OMA" id="RVEWYIV"/>
<dbReference type="PANTHER" id="PTHR16255">
    <property type="entry name" value="REQUIRED FOR MEIOTIC NUCLEAR DIVISION PROTEIN 1 HOMOLOG"/>
    <property type="match status" value="1"/>
</dbReference>
<protein>
    <recommendedName>
        <fullName evidence="2">DUF155 domain-containing protein</fullName>
    </recommendedName>
</protein>
<dbReference type="STRING" id="296587.C1FF94"/>
<dbReference type="InParanoid" id="C1FF94"/>
<dbReference type="GeneID" id="8245710"/>
<evidence type="ECO:0000313" key="4">
    <source>
        <dbReference type="Proteomes" id="UP000002009"/>
    </source>
</evidence>
<proteinExistence type="inferred from homology"/>
<comment type="similarity">
    <text evidence="1">Belongs to the RMD1/sif2 family.</text>
</comment>
<name>C1FF94_MICCC</name>
<dbReference type="InterPro" id="IPR003734">
    <property type="entry name" value="DUF155"/>
</dbReference>
<dbReference type="GO" id="GO:0005739">
    <property type="term" value="C:mitochondrion"/>
    <property type="evidence" value="ECO:0007669"/>
    <property type="project" value="UniProtKB-ARBA"/>
</dbReference>
<dbReference type="KEGG" id="mis:MICPUN_84119"/>
<gene>
    <name evidence="3" type="ORF">MICPUN_84119</name>
</gene>
<dbReference type="PANTHER" id="PTHR16255:SF6">
    <property type="entry name" value="PROTEIN RETARDED ROOT GROWTH-LIKE"/>
    <property type="match status" value="1"/>
</dbReference>
<reference evidence="3 4" key="1">
    <citation type="journal article" date="2009" name="Science">
        <title>Green evolution and dynamic adaptations revealed by genomes of the marine picoeukaryotes Micromonas.</title>
        <authorList>
            <person name="Worden A.Z."/>
            <person name="Lee J.H."/>
            <person name="Mock T."/>
            <person name="Rouze P."/>
            <person name="Simmons M.P."/>
            <person name="Aerts A.L."/>
            <person name="Allen A.E."/>
            <person name="Cuvelier M.L."/>
            <person name="Derelle E."/>
            <person name="Everett M.V."/>
            <person name="Foulon E."/>
            <person name="Grimwood J."/>
            <person name="Gundlach H."/>
            <person name="Henrissat B."/>
            <person name="Napoli C."/>
            <person name="McDonald S.M."/>
            <person name="Parker M.S."/>
            <person name="Rombauts S."/>
            <person name="Salamov A."/>
            <person name="Von Dassow P."/>
            <person name="Badger J.H."/>
            <person name="Coutinho P.M."/>
            <person name="Demir E."/>
            <person name="Dubchak I."/>
            <person name="Gentemann C."/>
            <person name="Eikrem W."/>
            <person name="Gready J.E."/>
            <person name="John U."/>
            <person name="Lanier W."/>
            <person name="Lindquist E.A."/>
            <person name="Lucas S."/>
            <person name="Mayer K.F."/>
            <person name="Moreau H."/>
            <person name="Not F."/>
            <person name="Otillar R."/>
            <person name="Panaud O."/>
            <person name="Pangilinan J."/>
            <person name="Paulsen I."/>
            <person name="Piegu B."/>
            <person name="Poliakov A."/>
            <person name="Robbens S."/>
            <person name="Schmutz J."/>
            <person name="Toulza E."/>
            <person name="Wyss T."/>
            <person name="Zelensky A."/>
            <person name="Zhou K."/>
            <person name="Armbrust E.V."/>
            <person name="Bhattacharya D."/>
            <person name="Goodenough U.W."/>
            <person name="Van de Peer Y."/>
            <person name="Grigoriev I.V."/>
        </authorList>
    </citation>
    <scope>NUCLEOTIDE SEQUENCE [LARGE SCALE GENOMIC DNA]</scope>
    <source>
        <strain evidence="4">RCC299 / NOUM17</strain>
    </source>
</reference>
<evidence type="ECO:0000313" key="3">
    <source>
        <dbReference type="EMBL" id="ACO69041.1"/>
    </source>
</evidence>
<organism evidence="3 4">
    <name type="scientific">Micromonas commoda (strain RCC299 / NOUM17 / CCMP2709)</name>
    <name type="common">Picoplanktonic green alga</name>
    <dbReference type="NCBI Taxonomy" id="296587"/>
    <lineage>
        <taxon>Eukaryota</taxon>
        <taxon>Viridiplantae</taxon>
        <taxon>Chlorophyta</taxon>
        <taxon>Mamiellophyceae</taxon>
        <taxon>Mamiellales</taxon>
        <taxon>Mamiellaceae</taxon>
        <taxon>Micromonas</taxon>
    </lineage>
</organism>
<sequence>MSRYFVVYKYGSVVFFNMGRRERDECLKLARSFTKTPIAVPCTDDYRVMVRPGMEGWAEFAADHVVLKRLDLNNISVIGTVLAQTVALEHHELKVDNMIEIFSGLNKTTEETGEMDISKARLFKLVAENNNTLTELVTRMRLLGRSDTAWQYSQYDKVWSGLRADFELEERFDHLDYKLNLIQTQSKFYLEILQNRKSDTLEWIIIVLISMEICVSLYDMYSKLG</sequence>
<dbReference type="OrthoDB" id="18302at2759"/>
<dbReference type="eggNOG" id="KOG2861">
    <property type="taxonomic scope" value="Eukaryota"/>
</dbReference>
<dbReference type="AlphaFoldDB" id="C1FF94"/>
<dbReference type="Proteomes" id="UP000002009">
    <property type="component" value="Chromosome 8"/>
</dbReference>
<accession>C1FF94</accession>
<dbReference type="FunCoup" id="C1FF94">
    <property type="interactions" value="426"/>
</dbReference>
<dbReference type="InterPro" id="IPR051624">
    <property type="entry name" value="RMD1/Sad1-interacting"/>
</dbReference>
<evidence type="ECO:0000259" key="2">
    <source>
        <dbReference type="Pfam" id="PF02582"/>
    </source>
</evidence>
<keyword evidence="4" id="KW-1185">Reference proteome</keyword>
<dbReference type="RefSeq" id="XP_002507783.1">
    <property type="nucleotide sequence ID" value="XM_002507737.1"/>
</dbReference>